<evidence type="ECO:0000313" key="8">
    <source>
        <dbReference type="EMBL" id="KAL1590401.1"/>
    </source>
</evidence>
<comment type="domain">
    <text evidence="6">A pair of annexin repeats may form one binding site for calcium and phospholipid.</text>
</comment>
<keyword evidence="9" id="KW-1185">Reference proteome</keyword>
<dbReference type="Pfam" id="PF00191">
    <property type="entry name" value="Annexin"/>
    <property type="match status" value="4"/>
</dbReference>
<comment type="similarity">
    <text evidence="1 6">Belongs to the annexin family.</text>
</comment>
<feature type="compositionally biased region" description="Gly residues" evidence="7">
    <location>
        <begin position="1"/>
        <end position="10"/>
    </location>
</feature>
<organism evidence="8 9">
    <name type="scientific">Cladosporium halotolerans</name>
    <dbReference type="NCBI Taxonomy" id="1052096"/>
    <lineage>
        <taxon>Eukaryota</taxon>
        <taxon>Fungi</taxon>
        <taxon>Dikarya</taxon>
        <taxon>Ascomycota</taxon>
        <taxon>Pezizomycotina</taxon>
        <taxon>Dothideomycetes</taxon>
        <taxon>Dothideomycetidae</taxon>
        <taxon>Cladosporiales</taxon>
        <taxon>Cladosporiaceae</taxon>
        <taxon>Cladosporium</taxon>
    </lineage>
</organism>
<dbReference type="GO" id="GO:0005634">
    <property type="term" value="C:nucleus"/>
    <property type="evidence" value="ECO:0007669"/>
    <property type="project" value="TreeGrafter"/>
</dbReference>
<dbReference type="GO" id="GO:0005544">
    <property type="term" value="F:calcium-dependent phospholipid binding"/>
    <property type="evidence" value="ECO:0007669"/>
    <property type="project" value="UniProtKB-KW"/>
</dbReference>
<dbReference type="RefSeq" id="XP_069233506.1">
    <property type="nucleotide sequence ID" value="XM_069369543.1"/>
</dbReference>
<accession>A0AB34L1L0</accession>
<dbReference type="GeneID" id="96002381"/>
<dbReference type="FunFam" id="1.10.220.10:FF:000002">
    <property type="entry name" value="Annexin"/>
    <property type="match status" value="1"/>
</dbReference>
<evidence type="ECO:0000256" key="1">
    <source>
        <dbReference type="ARBA" id="ARBA00007831"/>
    </source>
</evidence>
<reference evidence="8 9" key="1">
    <citation type="journal article" date="2020" name="Microbiol. Resour. Announc.">
        <title>Draft Genome Sequence of a Cladosporium Species Isolated from the Mesophotic Ascidian Didemnum maculosum.</title>
        <authorList>
            <person name="Gioti A."/>
            <person name="Siaperas R."/>
            <person name="Nikolaivits E."/>
            <person name="Le Goff G."/>
            <person name="Ouazzani J."/>
            <person name="Kotoulas G."/>
            <person name="Topakas E."/>
        </authorList>
    </citation>
    <scope>NUCLEOTIDE SEQUENCE [LARGE SCALE GENOMIC DNA]</scope>
    <source>
        <strain evidence="8 9">TM138-S3</strain>
    </source>
</reference>
<dbReference type="SUPFAM" id="SSF47874">
    <property type="entry name" value="Annexin"/>
    <property type="match status" value="1"/>
</dbReference>
<keyword evidence="4 6" id="KW-0041">Annexin</keyword>
<dbReference type="InterPro" id="IPR037104">
    <property type="entry name" value="Annexin_sf"/>
</dbReference>
<evidence type="ECO:0000256" key="7">
    <source>
        <dbReference type="SAM" id="MobiDB-lite"/>
    </source>
</evidence>
<protein>
    <recommendedName>
        <fullName evidence="6">Annexin</fullName>
    </recommendedName>
</protein>
<dbReference type="PROSITE" id="PS51897">
    <property type="entry name" value="ANNEXIN_2"/>
    <property type="match status" value="4"/>
</dbReference>
<dbReference type="GO" id="GO:0005509">
    <property type="term" value="F:calcium ion binding"/>
    <property type="evidence" value="ECO:0007669"/>
    <property type="project" value="InterPro"/>
</dbReference>
<evidence type="ECO:0000313" key="9">
    <source>
        <dbReference type="Proteomes" id="UP000803884"/>
    </source>
</evidence>
<dbReference type="InterPro" id="IPR001464">
    <property type="entry name" value="Annexin"/>
</dbReference>
<keyword evidence="5 6" id="KW-0111">Calcium/phospholipid-binding</keyword>
<evidence type="ECO:0000256" key="4">
    <source>
        <dbReference type="ARBA" id="ARBA00023216"/>
    </source>
</evidence>
<gene>
    <name evidence="8" type="ORF">WHR41_00937</name>
</gene>
<feature type="region of interest" description="Disordered" evidence="7">
    <location>
        <begin position="1"/>
        <end position="143"/>
    </location>
</feature>
<feature type="compositionally biased region" description="Pro residues" evidence="7">
    <location>
        <begin position="83"/>
        <end position="95"/>
    </location>
</feature>
<evidence type="ECO:0000256" key="2">
    <source>
        <dbReference type="ARBA" id="ARBA00022737"/>
    </source>
</evidence>
<dbReference type="PRINTS" id="PR00196">
    <property type="entry name" value="ANNEXIN"/>
</dbReference>
<dbReference type="InterPro" id="IPR009117">
    <property type="entry name" value="ANX14"/>
</dbReference>
<dbReference type="SMART" id="SM00335">
    <property type="entry name" value="ANX"/>
    <property type="match status" value="4"/>
</dbReference>
<comment type="caution">
    <text evidence="8">The sequence shown here is derived from an EMBL/GenBank/DDBJ whole genome shotgun (WGS) entry which is preliminary data.</text>
</comment>
<dbReference type="GO" id="GO:0001786">
    <property type="term" value="F:phosphatidylserine binding"/>
    <property type="evidence" value="ECO:0007669"/>
    <property type="project" value="TreeGrafter"/>
</dbReference>
<dbReference type="EMBL" id="JAAQHG020000002">
    <property type="protein sequence ID" value="KAL1590401.1"/>
    <property type="molecule type" value="Genomic_DNA"/>
</dbReference>
<name>A0AB34L1L0_9PEZI</name>
<dbReference type="PANTHER" id="PTHR10502:SF102">
    <property type="entry name" value="ANNEXIN B11"/>
    <property type="match status" value="1"/>
</dbReference>
<feature type="compositionally biased region" description="Low complexity" evidence="7">
    <location>
        <begin position="96"/>
        <end position="106"/>
    </location>
</feature>
<keyword evidence="3 6" id="KW-0106">Calcium</keyword>
<keyword evidence="2 6" id="KW-0677">Repeat</keyword>
<dbReference type="PANTHER" id="PTHR10502">
    <property type="entry name" value="ANNEXIN"/>
    <property type="match status" value="1"/>
</dbReference>
<evidence type="ECO:0000256" key="3">
    <source>
        <dbReference type="ARBA" id="ARBA00022837"/>
    </source>
</evidence>
<dbReference type="InterPro" id="IPR018252">
    <property type="entry name" value="Annexin_repeat_CS"/>
</dbReference>
<dbReference type="GO" id="GO:0012506">
    <property type="term" value="C:vesicle membrane"/>
    <property type="evidence" value="ECO:0007669"/>
    <property type="project" value="TreeGrafter"/>
</dbReference>
<evidence type="ECO:0000256" key="5">
    <source>
        <dbReference type="ARBA" id="ARBA00023302"/>
    </source>
</evidence>
<evidence type="ECO:0000256" key="6">
    <source>
        <dbReference type="RuleBase" id="RU003540"/>
    </source>
</evidence>
<proteinExistence type="inferred from homology"/>
<dbReference type="InterPro" id="IPR018502">
    <property type="entry name" value="Annexin_repeat"/>
</dbReference>
<dbReference type="PROSITE" id="PS00223">
    <property type="entry name" value="ANNEXIN_1"/>
    <property type="match status" value="2"/>
</dbReference>
<feature type="compositionally biased region" description="Pro residues" evidence="7">
    <location>
        <begin position="57"/>
        <end position="76"/>
    </location>
</feature>
<dbReference type="GO" id="GO:0005737">
    <property type="term" value="C:cytoplasm"/>
    <property type="evidence" value="ECO:0007669"/>
    <property type="project" value="TreeGrafter"/>
</dbReference>
<dbReference type="GO" id="GO:0005886">
    <property type="term" value="C:plasma membrane"/>
    <property type="evidence" value="ECO:0007669"/>
    <property type="project" value="TreeGrafter"/>
</dbReference>
<dbReference type="PRINTS" id="PR01813">
    <property type="entry name" value="ANNEXINFUNGI"/>
</dbReference>
<dbReference type="Gene3D" id="1.10.220.10">
    <property type="entry name" value="Annexin"/>
    <property type="match status" value="4"/>
</dbReference>
<sequence length="450" mass="48653">MSYYGGGPPQGYGQPPPHHQQGYGQPPPPQQGYGQPPQGGGYGPPPGQQQFGGYGAPPGPPPQHGGYGAPPPPHGPPGGQYGAPPPGQYGAPPPGQYGAPPQAQYGAPPPGQYSAPPGGQYGAPPSGPPTAPSPGYVPGQMSHVDMGQAADGLRKAMKGFGTDEKLLIQILAPMGPLEVAGVKAAFARNHKGRDLMKDVHSETSGYFREGLEAIIRGPLEQDCHVLREGIGGIGTKEDQINEVLLSRSNADINAIKQHYHRTYKRSLQDDLRGDLSGKTERLFDMVLAARRNEDSAPVIPQQIDMDVNELYKATEGKMGTDELQVCSIISSRNTNQLCAIAQAYHTRYQRSLEECIRKEFSGHMESALLYMVRRAVDPAKHDADLLEAAMAGMGTKDVALVRRIVAVHWNRDRLQQCKGAYRHFYKRELADRLKGETSGDYERLVVIFEV</sequence>
<dbReference type="Proteomes" id="UP000803884">
    <property type="component" value="Unassembled WGS sequence"/>
</dbReference>
<dbReference type="AlphaFoldDB" id="A0AB34L1L0"/>